<dbReference type="InterPro" id="IPR036388">
    <property type="entry name" value="WH-like_DNA-bd_sf"/>
</dbReference>
<dbReference type="Gene3D" id="3.40.190.10">
    <property type="entry name" value="Periplasmic binding protein-like II"/>
    <property type="match status" value="2"/>
</dbReference>
<dbReference type="SUPFAM" id="SSF46785">
    <property type="entry name" value="Winged helix' DNA-binding domain"/>
    <property type="match status" value="1"/>
</dbReference>
<sequence length="455" mass="49660">MPHAGALQPDPACLVGDSLICRAVEVPARVAVVNPRVGGCVALALQVPDAIGCHRRSGSCCHDGGRGGRDENSNRGHCTSYFAVHCSLSLTSGCVIEVRVRAVFDPTSLFQAFEATINAEIIYDRCATLTDQRPQGEPTVERHELEAFLTLAEELHFRRTSERLGLAQGRVSQIIQKLERRIGARLFERTSRKVALTPVGEKLRDDLLPAYQQVQRALADAAAAARGARDVLRVGYSSPMAAELVLKAADRLTARCPGSEVHIQEIHLSDPLGPIRSGQVHLQVTQLPIDEPDLAVGPVLIAEDRRLLVHHAHPFTRSTAVTLEDLAATTLVGFAAAAPLYWQEYHCPRRTPSGRPVPHVAVGNWHEALAMVGAGKGVTFASARDEQYHARPDIVWLPFLHLPRFEYATIWPRTGKTSLIQAFLHIINEEAPRLPVHRDAHGRALPPTAASAHSQ</sequence>
<dbReference type="InterPro" id="IPR005119">
    <property type="entry name" value="LysR_subst-bd"/>
</dbReference>
<dbReference type="Proteomes" id="UP000326553">
    <property type="component" value="Chromosome"/>
</dbReference>
<gene>
    <name evidence="6" type="ORF">CP975_00970</name>
</gene>
<keyword evidence="4" id="KW-0804">Transcription</keyword>
<dbReference type="PANTHER" id="PTHR30346:SF0">
    <property type="entry name" value="HCA OPERON TRANSCRIPTIONAL ACTIVATOR HCAR"/>
    <property type="match status" value="1"/>
</dbReference>
<dbReference type="Pfam" id="PF03466">
    <property type="entry name" value="LysR_substrate"/>
    <property type="match status" value="1"/>
</dbReference>
<dbReference type="GO" id="GO:0003700">
    <property type="term" value="F:DNA-binding transcription factor activity"/>
    <property type="evidence" value="ECO:0007669"/>
    <property type="project" value="InterPro"/>
</dbReference>
<evidence type="ECO:0000256" key="3">
    <source>
        <dbReference type="ARBA" id="ARBA00023125"/>
    </source>
</evidence>
<dbReference type="InterPro" id="IPR036390">
    <property type="entry name" value="WH_DNA-bd_sf"/>
</dbReference>
<dbReference type="OrthoDB" id="79118at2"/>
<keyword evidence="7" id="KW-1185">Reference proteome</keyword>
<keyword evidence="2" id="KW-0805">Transcription regulation</keyword>
<dbReference type="PANTHER" id="PTHR30346">
    <property type="entry name" value="TRANSCRIPTIONAL DUAL REGULATOR HCAR-RELATED"/>
    <property type="match status" value="1"/>
</dbReference>
<dbReference type="Pfam" id="PF00126">
    <property type="entry name" value="HTH_1"/>
    <property type="match status" value="1"/>
</dbReference>
<evidence type="ECO:0000259" key="5">
    <source>
        <dbReference type="PROSITE" id="PS50931"/>
    </source>
</evidence>
<feature type="domain" description="HTH lysR-type" evidence="5">
    <location>
        <begin position="145"/>
        <end position="197"/>
    </location>
</feature>
<proteinExistence type="inferred from homology"/>
<dbReference type="GO" id="GO:0032993">
    <property type="term" value="C:protein-DNA complex"/>
    <property type="evidence" value="ECO:0007669"/>
    <property type="project" value="TreeGrafter"/>
</dbReference>
<dbReference type="GO" id="GO:0003677">
    <property type="term" value="F:DNA binding"/>
    <property type="evidence" value="ECO:0007669"/>
    <property type="project" value="UniProtKB-KW"/>
</dbReference>
<evidence type="ECO:0000313" key="6">
    <source>
        <dbReference type="EMBL" id="QEV16267.1"/>
    </source>
</evidence>
<organism evidence="6 7">
    <name type="scientific">Streptomyces alboniger</name>
    <dbReference type="NCBI Taxonomy" id="132473"/>
    <lineage>
        <taxon>Bacteria</taxon>
        <taxon>Bacillati</taxon>
        <taxon>Actinomycetota</taxon>
        <taxon>Actinomycetes</taxon>
        <taxon>Kitasatosporales</taxon>
        <taxon>Streptomycetaceae</taxon>
        <taxon>Streptomyces</taxon>
        <taxon>Streptomyces aurantiacus group</taxon>
    </lineage>
</organism>
<protein>
    <submittedName>
        <fullName evidence="6">LysR family transcriptional regulator</fullName>
    </submittedName>
</protein>
<evidence type="ECO:0000256" key="2">
    <source>
        <dbReference type="ARBA" id="ARBA00023015"/>
    </source>
</evidence>
<dbReference type="PROSITE" id="PS50931">
    <property type="entry name" value="HTH_LYSR"/>
    <property type="match status" value="1"/>
</dbReference>
<accession>A0A5J6HGD4</accession>
<dbReference type="Gene3D" id="1.10.10.10">
    <property type="entry name" value="Winged helix-like DNA-binding domain superfamily/Winged helix DNA-binding domain"/>
    <property type="match status" value="1"/>
</dbReference>
<keyword evidence="3" id="KW-0238">DNA-binding</keyword>
<reference evidence="6 7" key="1">
    <citation type="submission" date="2017-09" db="EMBL/GenBank/DDBJ databases">
        <authorList>
            <person name="Lee N."/>
            <person name="Cho B.-K."/>
        </authorList>
    </citation>
    <scope>NUCLEOTIDE SEQUENCE [LARGE SCALE GENOMIC DNA]</scope>
    <source>
        <strain evidence="6 7">ATCC 12461</strain>
    </source>
</reference>
<evidence type="ECO:0000313" key="7">
    <source>
        <dbReference type="Proteomes" id="UP000326553"/>
    </source>
</evidence>
<dbReference type="SUPFAM" id="SSF53850">
    <property type="entry name" value="Periplasmic binding protein-like II"/>
    <property type="match status" value="1"/>
</dbReference>
<dbReference type="EMBL" id="CP023695">
    <property type="protein sequence ID" value="QEV16267.1"/>
    <property type="molecule type" value="Genomic_DNA"/>
</dbReference>
<evidence type="ECO:0000256" key="1">
    <source>
        <dbReference type="ARBA" id="ARBA00009437"/>
    </source>
</evidence>
<dbReference type="KEGG" id="salw:CP975_00970"/>
<evidence type="ECO:0000256" key="4">
    <source>
        <dbReference type="ARBA" id="ARBA00023163"/>
    </source>
</evidence>
<dbReference type="AlphaFoldDB" id="A0A5J6HGD4"/>
<name>A0A5J6HGD4_STRAD</name>
<dbReference type="PRINTS" id="PR00039">
    <property type="entry name" value="HTHLYSR"/>
</dbReference>
<dbReference type="InterPro" id="IPR000847">
    <property type="entry name" value="LysR_HTH_N"/>
</dbReference>
<comment type="similarity">
    <text evidence="1">Belongs to the LysR transcriptional regulatory family.</text>
</comment>